<accession>S1NDI3</accession>
<evidence type="ECO:0000259" key="5">
    <source>
        <dbReference type="PROSITE" id="PS51464"/>
    </source>
</evidence>
<comment type="caution">
    <text evidence="6">The sequence shown here is derived from an EMBL/GenBank/DDBJ whole genome shotgun (WGS) entry which is preliminary data.</text>
</comment>
<sequence length="240" mass="26943">MDLEFITKGKQISDNDYHILKYLVEQTNNLDGVSLRQIAGNLYTSPATIVRLAQKLGFSGYLELFYFLKNQYRPTNQLAEAAIDITIDTKLITPSISAMKQIYADNQHKFITIYAAGFSSIIAEYLHKKLLVNGIKTLFVNAADSSGIINNNTNNISMLISISKSGETTKAIEKMRFCQEKGIPNILFTGNKESLAAELATIIFEVPDERPLDSQNIHSNSFFGKLLLLLEYIVQEFTQD</sequence>
<keyword evidence="1" id="KW-0805">Transcription regulation</keyword>
<dbReference type="PROSITE" id="PS51464">
    <property type="entry name" value="SIS"/>
    <property type="match status" value="1"/>
</dbReference>
<name>S1NDI3_9ENTE</name>
<dbReference type="Pfam" id="PF01418">
    <property type="entry name" value="HTH_6"/>
    <property type="match status" value="1"/>
</dbReference>
<keyword evidence="7" id="KW-1185">Reference proteome</keyword>
<dbReference type="SUPFAM" id="SSF46689">
    <property type="entry name" value="Homeodomain-like"/>
    <property type="match status" value="1"/>
</dbReference>
<keyword evidence="2" id="KW-0238">DNA-binding</keyword>
<keyword evidence="3" id="KW-0804">Transcription</keyword>
<dbReference type="Gene3D" id="1.10.10.10">
    <property type="entry name" value="Winged helix-like DNA-binding domain superfamily/Winged helix DNA-binding domain"/>
    <property type="match status" value="1"/>
</dbReference>
<evidence type="ECO:0000256" key="3">
    <source>
        <dbReference type="ARBA" id="ARBA00023163"/>
    </source>
</evidence>
<protein>
    <recommendedName>
        <fullName evidence="8">Phosphosugar-binding transcriptional regulator</fullName>
    </recommendedName>
</protein>
<dbReference type="GO" id="GO:1901135">
    <property type="term" value="P:carbohydrate derivative metabolic process"/>
    <property type="evidence" value="ECO:0007669"/>
    <property type="project" value="InterPro"/>
</dbReference>
<dbReference type="HOGENOM" id="CLU_055769_4_1_9"/>
<dbReference type="Gene3D" id="3.40.50.10490">
    <property type="entry name" value="Glucose-6-phosphate isomerase like protein, domain 1"/>
    <property type="match status" value="1"/>
</dbReference>
<dbReference type="InterPro" id="IPR000281">
    <property type="entry name" value="HTH_RpiR"/>
</dbReference>
<dbReference type="InterPro" id="IPR047640">
    <property type="entry name" value="RpiR-like"/>
</dbReference>
<dbReference type="InterPro" id="IPR036388">
    <property type="entry name" value="WH-like_DNA-bd_sf"/>
</dbReference>
<dbReference type="Proteomes" id="UP000014127">
    <property type="component" value="Unassembled WGS sequence"/>
</dbReference>
<dbReference type="GO" id="GO:0097367">
    <property type="term" value="F:carbohydrate derivative binding"/>
    <property type="evidence" value="ECO:0007669"/>
    <property type="project" value="InterPro"/>
</dbReference>
<evidence type="ECO:0000259" key="4">
    <source>
        <dbReference type="PROSITE" id="PS51071"/>
    </source>
</evidence>
<dbReference type="SUPFAM" id="SSF53697">
    <property type="entry name" value="SIS domain"/>
    <property type="match status" value="1"/>
</dbReference>
<evidence type="ECO:0000313" key="7">
    <source>
        <dbReference type="Proteomes" id="UP000014127"/>
    </source>
</evidence>
<dbReference type="GO" id="GO:0003700">
    <property type="term" value="F:DNA-binding transcription factor activity"/>
    <property type="evidence" value="ECO:0007669"/>
    <property type="project" value="InterPro"/>
</dbReference>
<reference evidence="6 7" key="1">
    <citation type="submission" date="2013-03" db="EMBL/GenBank/DDBJ databases">
        <title>The Genome Sequence of Enterococcus dispar ATCC_51266 (Illumina only assembly).</title>
        <authorList>
            <consortium name="The Broad Institute Genomics Platform"/>
            <consortium name="The Broad Institute Genome Sequencing Center for Infectious Disease"/>
            <person name="Earl A."/>
            <person name="Russ C."/>
            <person name="Gilmore M."/>
            <person name="Surin D."/>
            <person name="Walker B."/>
            <person name="Young S."/>
            <person name="Zeng Q."/>
            <person name="Gargeya S."/>
            <person name="Fitzgerald M."/>
            <person name="Haas B."/>
            <person name="Abouelleil A."/>
            <person name="Allen A.W."/>
            <person name="Alvarado L."/>
            <person name="Arachchi H.M."/>
            <person name="Berlin A.M."/>
            <person name="Chapman S.B."/>
            <person name="Gainer-Dewar J."/>
            <person name="Goldberg J."/>
            <person name="Griggs A."/>
            <person name="Gujja S."/>
            <person name="Hansen M."/>
            <person name="Howarth C."/>
            <person name="Imamovic A."/>
            <person name="Ireland A."/>
            <person name="Larimer J."/>
            <person name="McCowan C."/>
            <person name="Murphy C."/>
            <person name="Pearson M."/>
            <person name="Poon T.W."/>
            <person name="Priest M."/>
            <person name="Roberts A."/>
            <person name="Saif S."/>
            <person name="Shea T."/>
            <person name="Sisk P."/>
            <person name="Sykes S."/>
            <person name="Wortman J."/>
            <person name="Nusbaum C."/>
            <person name="Birren B."/>
        </authorList>
    </citation>
    <scope>NUCLEOTIDE SEQUENCE [LARGE SCALE GENOMIC DNA]</scope>
    <source>
        <strain evidence="6 7">ATCC 51266</strain>
    </source>
</reference>
<evidence type="ECO:0000313" key="6">
    <source>
        <dbReference type="EMBL" id="EOT41259.1"/>
    </source>
</evidence>
<dbReference type="EMBL" id="AHYR01000005">
    <property type="protein sequence ID" value="EOT41259.1"/>
    <property type="molecule type" value="Genomic_DNA"/>
</dbReference>
<dbReference type="InterPro" id="IPR046348">
    <property type="entry name" value="SIS_dom_sf"/>
</dbReference>
<evidence type="ECO:0000256" key="1">
    <source>
        <dbReference type="ARBA" id="ARBA00023015"/>
    </source>
</evidence>
<dbReference type="PANTHER" id="PTHR30514:SF21">
    <property type="entry name" value="RPIR-FAMILY TRANSCRIPTIONAL REGULATOR"/>
    <property type="match status" value="1"/>
</dbReference>
<dbReference type="PATRIC" id="fig|1139219.3.peg.1390"/>
<dbReference type="eggNOG" id="COG1737">
    <property type="taxonomic scope" value="Bacteria"/>
</dbReference>
<dbReference type="RefSeq" id="WP_016172603.1">
    <property type="nucleotide sequence ID" value="NZ_ASWK01000001.1"/>
</dbReference>
<dbReference type="AlphaFoldDB" id="S1NDI3"/>
<dbReference type="GO" id="GO:0003677">
    <property type="term" value="F:DNA binding"/>
    <property type="evidence" value="ECO:0007669"/>
    <property type="project" value="UniProtKB-KW"/>
</dbReference>
<dbReference type="STRING" id="44009.RV01_GL002530"/>
<dbReference type="CDD" id="cd05013">
    <property type="entry name" value="SIS_RpiR"/>
    <property type="match status" value="1"/>
</dbReference>
<evidence type="ECO:0008006" key="8">
    <source>
        <dbReference type="Google" id="ProtNLM"/>
    </source>
</evidence>
<gene>
    <name evidence="6" type="ORF">OMK_01430</name>
</gene>
<dbReference type="PROSITE" id="PS51071">
    <property type="entry name" value="HTH_RPIR"/>
    <property type="match status" value="1"/>
</dbReference>
<dbReference type="InterPro" id="IPR009057">
    <property type="entry name" value="Homeodomain-like_sf"/>
</dbReference>
<dbReference type="Pfam" id="PF01380">
    <property type="entry name" value="SIS"/>
    <property type="match status" value="1"/>
</dbReference>
<dbReference type="OrthoDB" id="6590756at2"/>
<evidence type="ECO:0000256" key="2">
    <source>
        <dbReference type="ARBA" id="ARBA00023125"/>
    </source>
</evidence>
<dbReference type="InterPro" id="IPR035472">
    <property type="entry name" value="RpiR-like_SIS"/>
</dbReference>
<feature type="domain" description="SIS" evidence="5">
    <location>
        <begin position="99"/>
        <end position="240"/>
    </location>
</feature>
<dbReference type="InterPro" id="IPR001347">
    <property type="entry name" value="SIS_dom"/>
</dbReference>
<organism evidence="6 7">
    <name type="scientific">Enterococcus dispar ATCC 51266</name>
    <dbReference type="NCBI Taxonomy" id="1139219"/>
    <lineage>
        <taxon>Bacteria</taxon>
        <taxon>Bacillati</taxon>
        <taxon>Bacillota</taxon>
        <taxon>Bacilli</taxon>
        <taxon>Lactobacillales</taxon>
        <taxon>Enterococcaceae</taxon>
        <taxon>Enterococcus</taxon>
    </lineage>
</organism>
<feature type="domain" description="HTH rpiR-type" evidence="4">
    <location>
        <begin position="1"/>
        <end position="75"/>
    </location>
</feature>
<dbReference type="PANTHER" id="PTHR30514">
    <property type="entry name" value="GLUCOKINASE"/>
    <property type="match status" value="1"/>
</dbReference>
<proteinExistence type="predicted"/>